<dbReference type="OrthoDB" id="3721873at2"/>
<protein>
    <recommendedName>
        <fullName evidence="4">Dolichyl-phosphate-mannose-protein mannosyltransferase</fullName>
    </recommendedName>
</protein>
<dbReference type="AlphaFoldDB" id="A0A1H8YDL0"/>
<feature type="transmembrane region" description="Helical" evidence="1">
    <location>
        <begin position="335"/>
        <end position="355"/>
    </location>
</feature>
<feature type="transmembrane region" description="Helical" evidence="1">
    <location>
        <begin position="169"/>
        <end position="197"/>
    </location>
</feature>
<name>A0A1H8YDL0_9PSEU</name>
<feature type="transmembrane region" description="Helical" evidence="1">
    <location>
        <begin position="203"/>
        <end position="219"/>
    </location>
</feature>
<reference evidence="2 3" key="1">
    <citation type="submission" date="2016-10" db="EMBL/GenBank/DDBJ databases">
        <authorList>
            <person name="de Groot N.N."/>
        </authorList>
    </citation>
    <scope>NUCLEOTIDE SEQUENCE [LARGE SCALE GENOMIC DNA]</scope>
    <source>
        <strain evidence="2 3">DSM 44993</strain>
    </source>
</reference>
<keyword evidence="3" id="KW-1185">Reference proteome</keyword>
<keyword evidence="1" id="KW-1133">Transmembrane helix</keyword>
<feature type="transmembrane region" description="Helical" evidence="1">
    <location>
        <begin position="267"/>
        <end position="292"/>
    </location>
</feature>
<evidence type="ECO:0000256" key="1">
    <source>
        <dbReference type="SAM" id="Phobius"/>
    </source>
</evidence>
<dbReference type="RefSeq" id="WP_091621490.1">
    <property type="nucleotide sequence ID" value="NZ_FOEF01000013.1"/>
</dbReference>
<dbReference type="Proteomes" id="UP000198582">
    <property type="component" value="Unassembled WGS sequence"/>
</dbReference>
<dbReference type="STRING" id="394193.SAMN04489732_113105"/>
<evidence type="ECO:0000313" key="2">
    <source>
        <dbReference type="EMBL" id="SEP49558.1"/>
    </source>
</evidence>
<keyword evidence="1" id="KW-0812">Transmembrane</keyword>
<organism evidence="2 3">
    <name type="scientific">Amycolatopsis saalfeldensis</name>
    <dbReference type="NCBI Taxonomy" id="394193"/>
    <lineage>
        <taxon>Bacteria</taxon>
        <taxon>Bacillati</taxon>
        <taxon>Actinomycetota</taxon>
        <taxon>Actinomycetes</taxon>
        <taxon>Pseudonocardiales</taxon>
        <taxon>Pseudonocardiaceae</taxon>
        <taxon>Amycolatopsis</taxon>
    </lineage>
</organism>
<evidence type="ECO:0000313" key="3">
    <source>
        <dbReference type="Proteomes" id="UP000198582"/>
    </source>
</evidence>
<evidence type="ECO:0008006" key="4">
    <source>
        <dbReference type="Google" id="ProtNLM"/>
    </source>
</evidence>
<accession>A0A1H8YDL0</accession>
<feature type="transmembrane region" description="Helical" evidence="1">
    <location>
        <begin position="145"/>
        <end position="162"/>
    </location>
</feature>
<feature type="transmembrane region" description="Helical" evidence="1">
    <location>
        <begin position="367"/>
        <end position="385"/>
    </location>
</feature>
<gene>
    <name evidence="2" type="ORF">SAMN04489732_113105</name>
</gene>
<feature type="transmembrane region" description="Helical" evidence="1">
    <location>
        <begin position="102"/>
        <end position="125"/>
    </location>
</feature>
<sequence>MGYAVVACWLLLAALVVATWARIAADRRLRGFVLLLTLGFSLVHQLLFATVTDGALVTFRYAQNIAGGYGPVFNPGDRSEGYANFLWLVVVALPKAAFGADIATSAVVLGVVSTFGCVLVAYLLVNRVTTLALPEGGEPRPAVGVAAAVLTAGANGLAVYGTSGTETPFFVLLLLAVAYALVASRPVVAGVLVAGAVMTRPEGVVAVVVAGIWLVVAAARGRHTWWAPAGYGLGALVFLVPWTAWRATYYHHFLPSRALRPHAPDGWYLAGFSLAHLGFLAIGLIAAGTLAARRTHGRAAAARSSLWLLFALAAGLTVFVAILDEDPGPSWQLLAPVPPLLAVAAVGTYAALTTANPSPRPRTVSRLVPVAATALTGLAVLASLFSPDLLARVRDARTHSAQLAEVGEWLGAYLPPGSVVSAAAPGAIAGRTASPLFVVGLGESRATVAVPDGYTERQDCVTGPDSSPAATFRRTGTPFWITVYPRADEAGRLIDDLDRAPGFQYVSCPG</sequence>
<feature type="transmembrane region" description="Helical" evidence="1">
    <location>
        <begin position="31"/>
        <end position="51"/>
    </location>
</feature>
<proteinExistence type="predicted"/>
<dbReference type="EMBL" id="FOEF01000013">
    <property type="protein sequence ID" value="SEP49558.1"/>
    <property type="molecule type" value="Genomic_DNA"/>
</dbReference>
<feature type="transmembrane region" description="Helical" evidence="1">
    <location>
        <begin position="226"/>
        <end position="247"/>
    </location>
</feature>
<keyword evidence="1" id="KW-0472">Membrane</keyword>
<feature type="transmembrane region" description="Helical" evidence="1">
    <location>
        <begin position="304"/>
        <end position="323"/>
    </location>
</feature>